<protein>
    <submittedName>
        <fullName evidence="7">Bifunctional cobalt-precorrin-7 (C(5))-methyltransferase/cobalt-precorrin-6B (C(15))-methyltransferase</fullName>
    </submittedName>
</protein>
<keyword evidence="5" id="KW-0949">S-adenosyl-L-methionine</keyword>
<dbReference type="CDD" id="cd02440">
    <property type="entry name" value="AdoMet_MTases"/>
    <property type="match status" value="1"/>
</dbReference>
<proteinExistence type="predicted"/>
<dbReference type="CDD" id="cd11644">
    <property type="entry name" value="Precorrin-6Y-MT"/>
    <property type="match status" value="1"/>
</dbReference>
<reference evidence="7 8" key="1">
    <citation type="submission" date="2023-01" db="EMBL/GenBank/DDBJ databases">
        <title>Genomes from the Australian National Cyanobacteria Reference Collection.</title>
        <authorList>
            <person name="Willis A."/>
            <person name="Lee E.M.F."/>
        </authorList>
    </citation>
    <scope>NUCLEOTIDE SEQUENCE [LARGE SCALE GENOMIC DNA]</scope>
    <source>
        <strain evidence="7 8">CS-537/01</strain>
    </source>
</reference>
<dbReference type="RefSeq" id="WP_035367669.1">
    <property type="nucleotide sequence ID" value="NZ_JAQMTU010000044.1"/>
</dbReference>
<evidence type="ECO:0000313" key="7">
    <source>
        <dbReference type="EMBL" id="MDB9486533.1"/>
    </source>
</evidence>
<comment type="caution">
    <text evidence="7">The sequence shown here is derived from an EMBL/GenBank/DDBJ whole genome shotgun (WGS) entry which is preliminary data.</text>
</comment>
<dbReference type="InterPro" id="IPR000878">
    <property type="entry name" value="4pyrrol_Mease"/>
</dbReference>
<dbReference type="Pfam" id="PF00590">
    <property type="entry name" value="TP_methylase"/>
    <property type="match status" value="1"/>
</dbReference>
<keyword evidence="3" id="KW-0489">Methyltransferase</keyword>
<evidence type="ECO:0000256" key="3">
    <source>
        <dbReference type="ARBA" id="ARBA00022603"/>
    </source>
</evidence>
<dbReference type="PANTHER" id="PTHR43182">
    <property type="entry name" value="COBALT-PRECORRIN-6B C(15)-METHYLTRANSFERASE (DECARBOXYLATING)"/>
    <property type="match status" value="1"/>
</dbReference>
<evidence type="ECO:0000256" key="5">
    <source>
        <dbReference type="ARBA" id="ARBA00022691"/>
    </source>
</evidence>
<keyword evidence="8" id="KW-1185">Reference proteome</keyword>
<dbReference type="InterPro" id="IPR050714">
    <property type="entry name" value="Cobalamin_biosynth_MTase"/>
</dbReference>
<dbReference type="NCBIfam" id="TIGR02469">
    <property type="entry name" value="CbiT"/>
    <property type="match status" value="1"/>
</dbReference>
<sequence>MQKWLSIIGIGEDGLAGLSPVAVSCLDKAKIILGGERHLAMIPHADYREKIPWKSPFQTSITEIISYRGEAVCILASGDPLCYGVGTTILKDINISEVTIIPAPSAFSLACSRLGWSLTEVETLSLCGRPMSLLQSYIYPGAKLLILSEGKHTSANVAEILTSRGYGNSQITVLEKMGNINENVITNIATNWQEKNIAALNTIAVECIADKGIVGLSRFPGLPDHAFHHDGQLTKREVRAVTLSSLAPLPGELLWDVGAGCGSISIEWLRSDRRCRAIAIEQNASRINYIADNAAALGTPNLQIIVGKSTEVIENLPPPNGIFIGGGVTEPKILENCWNALLPGGRMVVNVVTLEGELILYQWYEKVGGNFTRIAIQRAEPIGSRFLGWKAMSPVTQWIGIKN</sequence>
<dbReference type="SUPFAM" id="SSF53790">
    <property type="entry name" value="Tetrapyrrole methylase"/>
    <property type="match status" value="1"/>
</dbReference>
<evidence type="ECO:0000256" key="4">
    <source>
        <dbReference type="ARBA" id="ARBA00022679"/>
    </source>
</evidence>
<keyword evidence="2" id="KW-0169">Cobalamin biosynthesis</keyword>
<dbReference type="Gene3D" id="3.40.50.150">
    <property type="entry name" value="Vaccinia Virus protein VP39"/>
    <property type="match status" value="1"/>
</dbReference>
<evidence type="ECO:0000313" key="8">
    <source>
        <dbReference type="Proteomes" id="UP001212123"/>
    </source>
</evidence>
<organism evidence="7 8">
    <name type="scientific">Dolichospermum circinale CS-537/01</name>
    <dbReference type="NCBI Taxonomy" id="3021739"/>
    <lineage>
        <taxon>Bacteria</taxon>
        <taxon>Bacillati</taxon>
        <taxon>Cyanobacteriota</taxon>
        <taxon>Cyanophyceae</taxon>
        <taxon>Nostocales</taxon>
        <taxon>Aphanizomenonaceae</taxon>
        <taxon>Dolichospermum</taxon>
        <taxon>Dolichospermum circinale</taxon>
    </lineage>
</organism>
<evidence type="ECO:0000259" key="6">
    <source>
        <dbReference type="Pfam" id="PF00590"/>
    </source>
</evidence>
<dbReference type="PANTHER" id="PTHR43182:SF1">
    <property type="entry name" value="COBALT-PRECORRIN-7 C(5)-METHYLTRANSFERASE"/>
    <property type="match status" value="1"/>
</dbReference>
<dbReference type="PIRSF" id="PIRSF036428">
    <property type="entry name" value="CobL"/>
    <property type="match status" value="1"/>
</dbReference>
<comment type="pathway">
    <text evidence="1">Cofactor biosynthesis; adenosylcobalamin biosynthesis.</text>
</comment>
<evidence type="ECO:0000256" key="1">
    <source>
        <dbReference type="ARBA" id="ARBA00004953"/>
    </source>
</evidence>
<dbReference type="Pfam" id="PF01135">
    <property type="entry name" value="PCMT"/>
    <property type="match status" value="1"/>
</dbReference>
<dbReference type="EMBL" id="JAQMTU010000044">
    <property type="protein sequence ID" value="MDB9486533.1"/>
    <property type="molecule type" value="Genomic_DNA"/>
</dbReference>
<dbReference type="Gene3D" id="3.40.1010.10">
    <property type="entry name" value="Cobalt-precorrin-4 Transmethylase, Domain 1"/>
    <property type="match status" value="1"/>
</dbReference>
<evidence type="ECO:0000256" key="2">
    <source>
        <dbReference type="ARBA" id="ARBA00022573"/>
    </source>
</evidence>
<name>A0ABT5A4A3_9CYAN</name>
<gene>
    <name evidence="7" type="ORF">PN492_08235</name>
</gene>
<dbReference type="Proteomes" id="UP001212123">
    <property type="component" value="Unassembled WGS sequence"/>
</dbReference>
<dbReference type="InterPro" id="IPR029063">
    <property type="entry name" value="SAM-dependent_MTases_sf"/>
</dbReference>
<keyword evidence="4" id="KW-0808">Transferase</keyword>
<dbReference type="InterPro" id="IPR012818">
    <property type="entry name" value="CbiE"/>
</dbReference>
<dbReference type="InterPro" id="IPR014008">
    <property type="entry name" value="Cbl_synth_MTase_CbiT"/>
</dbReference>
<dbReference type="InterPro" id="IPR035996">
    <property type="entry name" value="4pyrrol_Methylase_sf"/>
</dbReference>
<dbReference type="SUPFAM" id="SSF53335">
    <property type="entry name" value="S-adenosyl-L-methionine-dependent methyltransferases"/>
    <property type="match status" value="1"/>
</dbReference>
<dbReference type="NCBIfam" id="TIGR02467">
    <property type="entry name" value="CbiE"/>
    <property type="match status" value="1"/>
</dbReference>
<dbReference type="PROSITE" id="PS51257">
    <property type="entry name" value="PROKAR_LIPOPROTEIN"/>
    <property type="match status" value="1"/>
</dbReference>
<dbReference type="InterPro" id="IPR006365">
    <property type="entry name" value="Cbl_synth_CobL"/>
</dbReference>
<feature type="domain" description="Tetrapyrrole methylase" evidence="6">
    <location>
        <begin position="5"/>
        <end position="186"/>
    </location>
</feature>
<dbReference type="InterPro" id="IPR014777">
    <property type="entry name" value="4pyrrole_Mease_sub1"/>
</dbReference>
<accession>A0ABT5A4A3</accession>